<evidence type="ECO:0008006" key="5">
    <source>
        <dbReference type="Google" id="ProtNLM"/>
    </source>
</evidence>
<dbReference type="KEGG" id="pdio:PDMSB3_2908.1"/>
<dbReference type="RefSeq" id="WP_165189267.1">
    <property type="nucleotide sequence ID" value="NZ_LR699554.1"/>
</dbReference>
<feature type="transmembrane region" description="Helical" evidence="2">
    <location>
        <begin position="210"/>
        <end position="238"/>
    </location>
</feature>
<keyword evidence="4" id="KW-1185">Reference proteome</keyword>
<organism evidence="3 4">
    <name type="scientific">Paraburkholderia dioscoreae</name>
    <dbReference type="NCBI Taxonomy" id="2604047"/>
    <lineage>
        <taxon>Bacteria</taxon>
        <taxon>Pseudomonadati</taxon>
        <taxon>Pseudomonadota</taxon>
        <taxon>Betaproteobacteria</taxon>
        <taxon>Burkholderiales</taxon>
        <taxon>Burkholderiaceae</taxon>
        <taxon>Paraburkholderia</taxon>
    </lineage>
</organism>
<feature type="transmembrane region" description="Helical" evidence="2">
    <location>
        <begin position="88"/>
        <end position="110"/>
    </location>
</feature>
<protein>
    <recommendedName>
        <fullName evidence="5">O-antigen ligase</fullName>
    </recommendedName>
</protein>
<gene>
    <name evidence="3" type="ORF">PDMSB3_2908</name>
</gene>
<proteinExistence type="predicted"/>
<keyword evidence="2" id="KW-1133">Transmembrane helix</keyword>
<evidence type="ECO:0000313" key="3">
    <source>
        <dbReference type="EMBL" id="VVD34192.1"/>
    </source>
</evidence>
<evidence type="ECO:0000313" key="4">
    <source>
        <dbReference type="Proteomes" id="UP000325811"/>
    </source>
</evidence>
<reference evidence="3 4" key="1">
    <citation type="submission" date="2019-08" db="EMBL/GenBank/DDBJ databases">
        <authorList>
            <person name="Herpell B J."/>
        </authorList>
    </citation>
    <scope>NUCLEOTIDE SEQUENCE [LARGE SCALE GENOMIC DNA]</scope>
    <source>
        <strain evidence="4">Msb3</strain>
    </source>
</reference>
<name>A0A5Q4ZVS9_9BURK</name>
<dbReference type="AlphaFoldDB" id="A0A5Q4ZVS9"/>
<feature type="transmembrane region" description="Helical" evidence="2">
    <location>
        <begin position="146"/>
        <end position="167"/>
    </location>
</feature>
<feature type="transmembrane region" description="Helical" evidence="2">
    <location>
        <begin position="116"/>
        <end position="134"/>
    </location>
</feature>
<feature type="transmembrane region" description="Helical" evidence="2">
    <location>
        <begin position="331"/>
        <end position="352"/>
    </location>
</feature>
<evidence type="ECO:0000256" key="1">
    <source>
        <dbReference type="SAM" id="MobiDB-lite"/>
    </source>
</evidence>
<feature type="region of interest" description="Disordered" evidence="1">
    <location>
        <begin position="1"/>
        <end position="29"/>
    </location>
</feature>
<dbReference type="EMBL" id="LR699554">
    <property type="protein sequence ID" value="VVD34192.1"/>
    <property type="molecule type" value="Genomic_DNA"/>
</dbReference>
<dbReference type="Proteomes" id="UP000325811">
    <property type="component" value="Chromosome II"/>
</dbReference>
<keyword evidence="2" id="KW-0472">Membrane</keyword>
<feature type="transmembrane region" description="Helical" evidence="2">
    <location>
        <begin position="39"/>
        <end position="57"/>
    </location>
</feature>
<accession>A0A5Q4ZVS9</accession>
<sequence length="420" mass="47084">MNADLRIPPLRPVAASGHPREPARRPRAPLPRVRARRDAADWVFIVLLFLLTIQFVQVGGAQLAQLFAVVALPLLLVQRRVTVSGWELWSYGLFLSVTLALTWFSGYSHIKAPEQIIKFSLVFPAFYLIGRYFGQRYLTRLLPYGYLVLWGFLLYQVCLQYLNVPVLYQQVDFMQGALHGSFKERNWLAATFFLASYLCFLQSPRRIPDILWFLSLGLAVTLLSESKTVLIPCGIVLLLQVRGYMVQKALLIATGAAFYVYEFSRELSGDLLQVKLQEERGLAFIESVKLLAHDWLGHGLGFVEYHFAHSAVDVRGLGEGTNAVFCSPLDLMLVAGPFGLFAWAVFFAGLGLGRRATLMMIPLAAWSLVNPMHESETSYLFLGVLVSFAMSASLSRRPGLAPVQEVMPSRRQSSIRGSFL</sequence>
<keyword evidence="2" id="KW-0812">Transmembrane</keyword>
<feature type="transmembrane region" description="Helical" evidence="2">
    <location>
        <begin position="187"/>
        <end position="203"/>
    </location>
</feature>
<evidence type="ECO:0000256" key="2">
    <source>
        <dbReference type="SAM" id="Phobius"/>
    </source>
</evidence>